<keyword evidence="2" id="KW-1185">Reference proteome</keyword>
<name>A0A4Y2PCX0_ARAVE</name>
<dbReference type="AlphaFoldDB" id="A0A4Y2PCX0"/>
<protein>
    <submittedName>
        <fullName evidence="1">Uncharacterized protein</fullName>
    </submittedName>
</protein>
<comment type="caution">
    <text evidence="1">The sequence shown here is derived from an EMBL/GenBank/DDBJ whole genome shotgun (WGS) entry which is preliminary data.</text>
</comment>
<evidence type="ECO:0000313" key="2">
    <source>
        <dbReference type="Proteomes" id="UP000499080"/>
    </source>
</evidence>
<organism evidence="1 2">
    <name type="scientific">Araneus ventricosus</name>
    <name type="common">Orbweaver spider</name>
    <name type="synonym">Epeira ventricosa</name>
    <dbReference type="NCBI Taxonomy" id="182803"/>
    <lineage>
        <taxon>Eukaryota</taxon>
        <taxon>Metazoa</taxon>
        <taxon>Ecdysozoa</taxon>
        <taxon>Arthropoda</taxon>
        <taxon>Chelicerata</taxon>
        <taxon>Arachnida</taxon>
        <taxon>Araneae</taxon>
        <taxon>Araneomorphae</taxon>
        <taxon>Entelegynae</taxon>
        <taxon>Araneoidea</taxon>
        <taxon>Araneidae</taxon>
        <taxon>Araneus</taxon>
    </lineage>
</organism>
<dbReference type="EMBL" id="BGPR01010963">
    <property type="protein sequence ID" value="GBN48899.1"/>
    <property type="molecule type" value="Genomic_DNA"/>
</dbReference>
<accession>A0A4Y2PCX0</accession>
<reference evidence="1 2" key="1">
    <citation type="journal article" date="2019" name="Sci. Rep.">
        <title>Orb-weaving spider Araneus ventricosus genome elucidates the spidroin gene catalogue.</title>
        <authorList>
            <person name="Kono N."/>
            <person name="Nakamura H."/>
            <person name="Ohtoshi R."/>
            <person name="Moran D.A.P."/>
            <person name="Shinohara A."/>
            <person name="Yoshida Y."/>
            <person name="Fujiwara M."/>
            <person name="Mori M."/>
            <person name="Tomita M."/>
            <person name="Arakawa K."/>
        </authorList>
    </citation>
    <scope>NUCLEOTIDE SEQUENCE [LARGE SCALE GENOMIC DNA]</scope>
</reference>
<evidence type="ECO:0000313" key="1">
    <source>
        <dbReference type="EMBL" id="GBN48899.1"/>
    </source>
</evidence>
<proteinExistence type="predicted"/>
<gene>
    <name evidence="1" type="ORF">AVEN_23537_1</name>
</gene>
<sequence length="90" mass="9934">MAGKVVFPCPCTLVLSSFSHISFAVRQPASTRLAECIGSDQPLFCCLQSSNCHILPSAQPRCDFRKIFESVIFDQPGLHLEFPSFEIALT</sequence>
<dbReference type="Proteomes" id="UP000499080">
    <property type="component" value="Unassembled WGS sequence"/>
</dbReference>